<organism evidence="1 2">
    <name type="scientific">Alloalcanivorax gelatiniphagus</name>
    <dbReference type="NCBI Taxonomy" id="1194167"/>
    <lineage>
        <taxon>Bacteria</taxon>
        <taxon>Pseudomonadati</taxon>
        <taxon>Pseudomonadota</taxon>
        <taxon>Gammaproteobacteria</taxon>
        <taxon>Oceanospirillales</taxon>
        <taxon>Alcanivoracaceae</taxon>
        <taxon>Alloalcanivorax</taxon>
    </lineage>
</organism>
<proteinExistence type="predicted"/>
<name>A0ABY2XLM2_9GAMM</name>
<dbReference type="PANTHER" id="PTHR42877">
    <property type="entry name" value="L-ORNITHINE N(5)-MONOOXYGENASE-RELATED"/>
    <property type="match status" value="1"/>
</dbReference>
<dbReference type="PANTHER" id="PTHR42877:SF4">
    <property type="entry name" value="FAD_NAD(P)-BINDING DOMAIN-CONTAINING PROTEIN-RELATED"/>
    <property type="match status" value="1"/>
</dbReference>
<accession>A0ABY2XLM2</accession>
<dbReference type="Pfam" id="PF13738">
    <property type="entry name" value="Pyr_redox_3"/>
    <property type="match status" value="1"/>
</dbReference>
<reference evidence="1 2" key="1">
    <citation type="submission" date="2019-05" db="EMBL/GenBank/DDBJ databases">
        <title>Genome of Alcanivorax gelatiniphagus, an oil degrading marine bacteria.</title>
        <authorList>
            <person name="Kwon K.K."/>
        </authorList>
    </citation>
    <scope>NUCLEOTIDE SEQUENCE [LARGE SCALE GENOMIC DNA]</scope>
    <source>
        <strain evidence="1 2">MEBiC 08158</strain>
    </source>
</reference>
<dbReference type="Gene3D" id="3.50.50.60">
    <property type="entry name" value="FAD/NAD(P)-binding domain"/>
    <property type="match status" value="3"/>
</dbReference>
<dbReference type="RefSeq" id="WP_138772527.1">
    <property type="nucleotide sequence ID" value="NZ_JBHSSX010000270.1"/>
</dbReference>
<sequence length="484" mass="54848">MRADFQVAIIGAGFGGLGMAIELKKRGRHSLVILEKADGVGGAWRDNTYPGAACDVPSHLYSFSFTRKFDWSRRFAPQAEILAYLRKCVDDYHLAPHLRLRTEVRGARFDETDNLWHLDTGDGTVTAVALITATGQLNRPAWPRLPGLERFAGPAFHSARWDHDLDLAGKTVAVVGTGASAIQFVPEVARVAARVKLFQRSAAYVIPKPDRPYSALEHTLMRRLPILQRLDRARIYALNESRVLGFTALQGVMRVYQWLFRRYLRRTVSDPALRQTLTPDYPMGCKRILISNDYFQAIERHHIEVHDGAVTAVDETGLVDGQGRHHAADVLIFGTGFQATDFLAPMTITGRQGRDLNQAWRDGAQAYLGISVSGFPNLFMLYGPNTNLGHNSIVYMLESQIAYVLSALETLERPEVARLEVRPEIQDRFNRQLQQRLRATVWERGCDSWYKTASGKNTNNWPGFTFAYRRRTRRLDPRDYELYP</sequence>
<dbReference type="InterPro" id="IPR051209">
    <property type="entry name" value="FAD-bind_Monooxygenase_sf"/>
</dbReference>
<evidence type="ECO:0000313" key="2">
    <source>
        <dbReference type="Proteomes" id="UP000739180"/>
    </source>
</evidence>
<dbReference type="EMBL" id="VCQT01000032">
    <property type="protein sequence ID" value="TMW12590.1"/>
    <property type="molecule type" value="Genomic_DNA"/>
</dbReference>
<protein>
    <submittedName>
        <fullName evidence="1">NAD(P)/FAD-dependent oxidoreductase</fullName>
    </submittedName>
</protein>
<dbReference type="Proteomes" id="UP000739180">
    <property type="component" value="Unassembled WGS sequence"/>
</dbReference>
<comment type="caution">
    <text evidence="1">The sequence shown here is derived from an EMBL/GenBank/DDBJ whole genome shotgun (WGS) entry which is preliminary data.</text>
</comment>
<gene>
    <name evidence="1" type="ORF">FGS76_10150</name>
</gene>
<dbReference type="InterPro" id="IPR036188">
    <property type="entry name" value="FAD/NAD-bd_sf"/>
</dbReference>
<evidence type="ECO:0000313" key="1">
    <source>
        <dbReference type="EMBL" id="TMW12590.1"/>
    </source>
</evidence>
<keyword evidence="2" id="KW-1185">Reference proteome</keyword>
<dbReference type="SUPFAM" id="SSF51905">
    <property type="entry name" value="FAD/NAD(P)-binding domain"/>
    <property type="match status" value="1"/>
</dbReference>
<dbReference type="PRINTS" id="PR00411">
    <property type="entry name" value="PNDRDTASEI"/>
</dbReference>